<dbReference type="GO" id="GO:0000171">
    <property type="term" value="F:ribonuclease MRP activity"/>
    <property type="evidence" value="ECO:0007669"/>
    <property type="project" value="EnsemblFungi"/>
</dbReference>
<dbReference type="FunCoup" id="I2H4E1">
    <property type="interactions" value="302"/>
</dbReference>
<dbReference type="InterPro" id="IPR016819">
    <property type="entry name" value="RNase_P/MRP_POP5"/>
</dbReference>
<comment type="function">
    <text evidence="5">Component of ribonuclease P, a protein complex that generates mature tRNA molecules by cleaving their 5'-ends.</text>
</comment>
<evidence type="ECO:0000256" key="5">
    <source>
        <dbReference type="PIRNR" id="PIRNR023803"/>
    </source>
</evidence>
<dbReference type="KEGG" id="tbl:TBLA_0E01890"/>
<proteinExistence type="inferred from homology"/>
<dbReference type="GO" id="GO:0000172">
    <property type="term" value="C:ribonuclease MRP complex"/>
    <property type="evidence" value="ECO:0007669"/>
    <property type="project" value="EnsemblFungi"/>
</dbReference>
<dbReference type="EMBL" id="HE806320">
    <property type="protein sequence ID" value="CCH61243.1"/>
    <property type="molecule type" value="Genomic_DNA"/>
</dbReference>
<comment type="catalytic activity">
    <reaction evidence="5">
        <text>Endonucleolytic cleavage of RNA, removing 5'-extranucleotides from tRNA precursor.</text>
        <dbReference type="EC" id="3.1.26.5"/>
    </reaction>
</comment>
<dbReference type="STRING" id="1071380.I2H4E1"/>
<dbReference type="GO" id="GO:0005655">
    <property type="term" value="C:nucleolar ribonuclease P complex"/>
    <property type="evidence" value="ECO:0007669"/>
    <property type="project" value="EnsemblFungi"/>
</dbReference>
<dbReference type="OrthoDB" id="24745at2759"/>
<dbReference type="InterPro" id="IPR002759">
    <property type="entry name" value="Pop5/Rpp14/Rnp2-like"/>
</dbReference>
<evidence type="ECO:0000256" key="1">
    <source>
        <dbReference type="ARBA" id="ARBA00004123"/>
    </source>
</evidence>
<dbReference type="HOGENOM" id="CLU_086710_1_2_1"/>
<comment type="similarity">
    <text evidence="2 5">Belongs to the eukaryotic/archaeal RNase P protein component 2 family.</text>
</comment>
<dbReference type="GO" id="GO:0000294">
    <property type="term" value="P:nuclear-transcribed mRNA catabolic process, RNase MRP-dependent"/>
    <property type="evidence" value="ECO:0007669"/>
    <property type="project" value="EnsemblFungi"/>
</dbReference>
<dbReference type="InterPro" id="IPR038085">
    <property type="entry name" value="Rnp2-like_sf"/>
</dbReference>
<sequence length="174" mass="19582">MVRLKSRYILFEILTPTDIQDLKEYDSLSLRQLTPVEINSRILLNEIRRSLQVNFGDYGSAKVNSLIHIKYFSNMTSTGIIRCLREDVDLVVSAMALVKNINGLGVSTNSILLNDIIINPVKISGTIKKIEQYAIKRNAKLLRLVQKENSGGKNQLLVDFSGISDKDVEDQEDA</sequence>
<dbReference type="GO" id="GO:0004526">
    <property type="term" value="F:ribonuclease P activity"/>
    <property type="evidence" value="ECO:0007669"/>
    <property type="project" value="UniProtKB-EC"/>
</dbReference>
<keyword evidence="4" id="KW-0539">Nucleus</keyword>
<dbReference type="InParanoid" id="I2H4E1"/>
<dbReference type="eggNOG" id="KOG4639">
    <property type="taxonomic scope" value="Eukaryota"/>
</dbReference>
<dbReference type="GO" id="GO:0000447">
    <property type="term" value="P:endonucleolytic cleavage in ITS1 to separate SSU-rRNA from 5.8S rRNA and LSU-rRNA from tricistronic rRNA transcript (SSU-rRNA, 5.8S rRNA, LSU-rRNA)"/>
    <property type="evidence" value="ECO:0007669"/>
    <property type="project" value="EnsemblFungi"/>
</dbReference>
<accession>I2H4E1</accession>
<evidence type="ECO:0000256" key="4">
    <source>
        <dbReference type="ARBA" id="ARBA00023242"/>
    </source>
</evidence>
<dbReference type="OMA" id="IVRCPRA"/>
<reference evidence="6 7" key="1">
    <citation type="journal article" date="2011" name="Proc. Natl. Acad. Sci. U.S.A.">
        <title>Evolutionary erosion of yeast sex chromosomes by mating-type switching accidents.</title>
        <authorList>
            <person name="Gordon J.L."/>
            <person name="Armisen D."/>
            <person name="Proux-Wera E."/>
            <person name="Oheigeartaigh S.S."/>
            <person name="Byrne K.P."/>
            <person name="Wolfe K.H."/>
        </authorList>
    </citation>
    <scope>NUCLEOTIDE SEQUENCE [LARGE SCALE GENOMIC DNA]</scope>
    <source>
        <strain evidence="7">ATCC 34711 / CBS 6284 / DSM 70876 / NBRC 10599 / NRRL Y-10934 / UCD 77-7</strain>
    </source>
</reference>
<dbReference type="AlphaFoldDB" id="I2H4E1"/>
<evidence type="ECO:0000313" key="6">
    <source>
        <dbReference type="EMBL" id="CCH61243.1"/>
    </source>
</evidence>
<protein>
    <recommendedName>
        <fullName evidence="5">Ribonuclease P/MRP protein subunit POP5</fullName>
        <ecNumber evidence="5">3.1.26.5</ecNumber>
    </recommendedName>
</protein>
<evidence type="ECO:0000256" key="3">
    <source>
        <dbReference type="ARBA" id="ARBA00022694"/>
    </source>
</evidence>
<organism evidence="6 7">
    <name type="scientific">Henningerozyma blattae (strain ATCC 34711 / CBS 6284 / DSM 70876 / NBRC 10599 / NRRL Y-10934 / UCD 77-7)</name>
    <name type="common">Yeast</name>
    <name type="synonym">Tetrapisispora blattae</name>
    <dbReference type="NCBI Taxonomy" id="1071380"/>
    <lineage>
        <taxon>Eukaryota</taxon>
        <taxon>Fungi</taxon>
        <taxon>Dikarya</taxon>
        <taxon>Ascomycota</taxon>
        <taxon>Saccharomycotina</taxon>
        <taxon>Saccharomycetes</taxon>
        <taxon>Saccharomycetales</taxon>
        <taxon>Saccharomycetaceae</taxon>
        <taxon>Henningerozyma</taxon>
    </lineage>
</organism>
<dbReference type="GeneID" id="14496316"/>
<dbReference type="GO" id="GO:0033204">
    <property type="term" value="F:ribonuclease P RNA binding"/>
    <property type="evidence" value="ECO:0007669"/>
    <property type="project" value="InterPro"/>
</dbReference>
<comment type="subcellular location">
    <subcellularLocation>
        <location evidence="1">Nucleus</location>
    </subcellularLocation>
</comment>
<dbReference type="PIRSF" id="PIRSF023803">
    <property type="entry name" value="Ribonuclease_P_prd"/>
    <property type="match status" value="1"/>
</dbReference>
<keyword evidence="7" id="KW-1185">Reference proteome</keyword>
<dbReference type="Proteomes" id="UP000002866">
    <property type="component" value="Chromosome 5"/>
</dbReference>
<name>I2H4E1_HENB6</name>
<evidence type="ECO:0000313" key="7">
    <source>
        <dbReference type="Proteomes" id="UP000002866"/>
    </source>
</evidence>
<dbReference type="GO" id="GO:0034965">
    <property type="term" value="P:intronic box C/D snoRNA processing"/>
    <property type="evidence" value="ECO:0007669"/>
    <property type="project" value="EnsemblFungi"/>
</dbReference>
<dbReference type="GO" id="GO:0001682">
    <property type="term" value="P:tRNA 5'-leader removal"/>
    <property type="evidence" value="ECO:0007669"/>
    <property type="project" value="EnsemblFungi"/>
</dbReference>
<dbReference type="RefSeq" id="XP_004180762.1">
    <property type="nucleotide sequence ID" value="XM_004180714.1"/>
</dbReference>
<gene>
    <name evidence="6" type="primary">TBLA0E01890</name>
    <name evidence="6" type="ORF">TBLA_0E01890</name>
</gene>
<dbReference type="Pfam" id="PF01900">
    <property type="entry name" value="RNase_P_Rpp14"/>
    <property type="match status" value="1"/>
</dbReference>
<keyword evidence="3 5" id="KW-0819">tRNA processing</keyword>
<dbReference type="SUPFAM" id="SSF160350">
    <property type="entry name" value="Rnp2-like"/>
    <property type="match status" value="1"/>
</dbReference>
<dbReference type="Gene3D" id="3.30.70.3250">
    <property type="entry name" value="Ribonuclease P, Pop5 subunit"/>
    <property type="match status" value="1"/>
</dbReference>
<dbReference type="PANTHER" id="PTHR15441">
    <property type="entry name" value="RIBONUCLEASE P PROTEIN SUBUNIT P14"/>
    <property type="match status" value="1"/>
</dbReference>
<dbReference type="PANTHER" id="PTHR15441:SF2">
    <property type="entry name" value="RIBONUCLEASE P_MRP PROTEIN SUBUNIT POP5"/>
    <property type="match status" value="1"/>
</dbReference>
<evidence type="ECO:0000256" key="2">
    <source>
        <dbReference type="ARBA" id="ARBA00010800"/>
    </source>
</evidence>
<dbReference type="EC" id="3.1.26.5" evidence="5"/>